<keyword evidence="2" id="KW-0560">Oxidoreductase</keyword>
<evidence type="ECO:0000313" key="3">
    <source>
        <dbReference type="EMBL" id="GGO51987.1"/>
    </source>
</evidence>
<dbReference type="PRINTS" id="PR00359">
    <property type="entry name" value="BP450"/>
</dbReference>
<keyword evidence="4" id="KW-1185">Reference proteome</keyword>
<gene>
    <name evidence="3" type="ORF">GCM10012286_55950</name>
</gene>
<keyword evidence="2" id="KW-0479">Metal-binding</keyword>
<reference evidence="4" key="1">
    <citation type="journal article" date="2019" name="Int. J. Syst. Evol. Microbiol.">
        <title>The Global Catalogue of Microorganisms (GCM) 10K type strain sequencing project: providing services to taxonomists for standard genome sequencing and annotation.</title>
        <authorList>
            <consortium name="The Broad Institute Genomics Platform"/>
            <consortium name="The Broad Institute Genome Sequencing Center for Infectious Disease"/>
            <person name="Wu L."/>
            <person name="Ma J."/>
        </authorList>
    </citation>
    <scope>NUCLEOTIDE SEQUENCE [LARGE SCALE GENOMIC DNA]</scope>
    <source>
        <strain evidence="4">CGMCC 4.7349</strain>
    </source>
</reference>
<dbReference type="PROSITE" id="PS00086">
    <property type="entry name" value="CYTOCHROME_P450"/>
    <property type="match status" value="1"/>
</dbReference>
<dbReference type="SUPFAM" id="SSF48264">
    <property type="entry name" value="Cytochrome P450"/>
    <property type="match status" value="1"/>
</dbReference>
<keyword evidence="2" id="KW-0408">Iron</keyword>
<keyword evidence="2" id="KW-0349">Heme</keyword>
<dbReference type="InterPro" id="IPR001128">
    <property type="entry name" value="Cyt_P450"/>
</dbReference>
<dbReference type="CDD" id="cd11033">
    <property type="entry name" value="CYP142-like"/>
    <property type="match status" value="1"/>
</dbReference>
<name>A0ABQ2MHR1_9ACTN</name>
<dbReference type="InterPro" id="IPR002397">
    <property type="entry name" value="Cyt_P450_B"/>
</dbReference>
<dbReference type="Pfam" id="PF00067">
    <property type="entry name" value="p450"/>
    <property type="match status" value="1"/>
</dbReference>
<keyword evidence="2" id="KW-0503">Monooxygenase</keyword>
<protein>
    <submittedName>
        <fullName evidence="3">Cytochrome P450</fullName>
    </submittedName>
</protein>
<accession>A0ABQ2MHR1</accession>
<dbReference type="RefSeq" id="WP_189176066.1">
    <property type="nucleotide sequence ID" value="NZ_BMNG01000013.1"/>
</dbReference>
<comment type="caution">
    <text evidence="3">The sequence shown here is derived from an EMBL/GenBank/DDBJ whole genome shotgun (WGS) entry which is preliminary data.</text>
</comment>
<dbReference type="EMBL" id="BMNG01000013">
    <property type="protein sequence ID" value="GGO51987.1"/>
    <property type="molecule type" value="Genomic_DNA"/>
</dbReference>
<evidence type="ECO:0000256" key="2">
    <source>
        <dbReference type="RuleBase" id="RU000461"/>
    </source>
</evidence>
<organism evidence="3 4">
    <name type="scientific">Streptomyces lasiicapitis</name>
    <dbReference type="NCBI Taxonomy" id="1923961"/>
    <lineage>
        <taxon>Bacteria</taxon>
        <taxon>Bacillati</taxon>
        <taxon>Actinomycetota</taxon>
        <taxon>Actinomycetes</taxon>
        <taxon>Kitasatosporales</taxon>
        <taxon>Streptomycetaceae</taxon>
        <taxon>Streptomyces</taxon>
    </lineage>
</organism>
<dbReference type="InterPro" id="IPR036396">
    <property type="entry name" value="Cyt_P450_sf"/>
</dbReference>
<dbReference type="PANTHER" id="PTHR46696:SF4">
    <property type="entry name" value="BIOTIN BIOSYNTHESIS CYTOCHROME P450"/>
    <property type="match status" value="1"/>
</dbReference>
<sequence>MPAPQVLAPPDPAAVDLTDPRTFHDVDTHALWRRFRELSPVHWHPATERAPGFWVVSKYEDAVAVYRDNKRFTSEKGNVLATLLQGGDSAAGKMLAVTDGPRHRAIRNLMLKSFAPRVLQPVVDGVHRHTRELVARAVDSGEADFVTDVADHVPIHTMGDLMDIPYADRPRLVEWNTQTLSRHDSADSEMESLMARNEILLYLSGLAAERRRNPGEDVISVLATATVDGEPLTEDEIIFNCYSLILGGDESTRMSLAGGLIALAENPEQWRRLKTGDVTSDSATEEILRWTTPAMHFGRRALVDVPLREKVIKAGDVVTLWNSSANFDEDVFADPYSFDVGRSPNKHVVFGHGPHFCLGAFLGRVHVNAMVEALRDQVARVELRGPARRLYSNFVHGYSGLPVALTAERATEGTDGDA</sequence>
<dbReference type="InterPro" id="IPR017972">
    <property type="entry name" value="Cyt_P450_CS"/>
</dbReference>
<proteinExistence type="inferred from homology"/>
<comment type="similarity">
    <text evidence="1 2">Belongs to the cytochrome P450 family.</text>
</comment>
<dbReference type="Proteomes" id="UP000656881">
    <property type="component" value="Unassembled WGS sequence"/>
</dbReference>
<evidence type="ECO:0000313" key="4">
    <source>
        <dbReference type="Proteomes" id="UP000656881"/>
    </source>
</evidence>
<dbReference type="PANTHER" id="PTHR46696">
    <property type="entry name" value="P450, PUTATIVE (EUROFUNG)-RELATED"/>
    <property type="match status" value="1"/>
</dbReference>
<evidence type="ECO:0000256" key="1">
    <source>
        <dbReference type="ARBA" id="ARBA00010617"/>
    </source>
</evidence>
<dbReference type="Gene3D" id="1.10.630.10">
    <property type="entry name" value="Cytochrome P450"/>
    <property type="match status" value="1"/>
</dbReference>